<comment type="catalytic activity">
    <reaction evidence="10">
        <text>4-CDP-2-C-methyl-D-erythritol + ATP = 4-CDP-2-C-methyl-D-erythritol 2-phosphate + ADP + H(+)</text>
        <dbReference type="Rhea" id="RHEA:18437"/>
        <dbReference type="ChEBI" id="CHEBI:15378"/>
        <dbReference type="ChEBI" id="CHEBI:30616"/>
        <dbReference type="ChEBI" id="CHEBI:57823"/>
        <dbReference type="ChEBI" id="CHEBI:57919"/>
        <dbReference type="ChEBI" id="CHEBI:456216"/>
        <dbReference type="EC" id="2.7.1.148"/>
    </reaction>
</comment>
<dbReference type="Gene3D" id="3.30.230.10">
    <property type="match status" value="1"/>
</dbReference>
<evidence type="ECO:0000256" key="2">
    <source>
        <dbReference type="ARBA" id="ARBA00012052"/>
    </source>
</evidence>
<evidence type="ECO:0000256" key="9">
    <source>
        <dbReference type="ARBA" id="ARBA00032554"/>
    </source>
</evidence>
<dbReference type="EC" id="2.7.1.148" evidence="2 10"/>
<dbReference type="InterPro" id="IPR036554">
    <property type="entry name" value="GHMP_kinase_C_sf"/>
</dbReference>
<keyword evidence="5 10" id="KW-0547">Nucleotide-binding</keyword>
<evidence type="ECO:0000259" key="11">
    <source>
        <dbReference type="Pfam" id="PF00288"/>
    </source>
</evidence>
<sequence length="299" mass="31496">MVLHQDTAHAKINLFLHVTGRRDDGYHLLDSLAIFAGAGDELCLTTAAPAQMSENLTLQGPFSQGLEADSNNLVLRAASALRHHQGEIKGKLPAATLRLNKQLPIASGIGGGSADAACALRLLTRYWHLSPEAAVAVAPTLGADVPVCLHQKATRMEGIGEILTPAPALPKMGIMLVNPGVSVSTPTIFKRLATTGGPRARAALSLPTAGWPTIDALVTFLNGTENDLQPHAIAQEPIIATVLEHLAQLPQVRFSRMSGSGATCFALFDTPHAAQEAALHLTQHPAAKTWWSWAGAVLA</sequence>
<comment type="function">
    <text evidence="10">Catalyzes the phosphorylation of the position 2 hydroxy group of 4-diphosphocytidyl-2C-methyl-D-erythritol.</text>
</comment>
<dbReference type="PANTHER" id="PTHR43527">
    <property type="entry name" value="4-DIPHOSPHOCYTIDYL-2-C-METHYL-D-ERYTHRITOL KINASE, CHLOROPLASTIC"/>
    <property type="match status" value="1"/>
</dbReference>
<feature type="binding site" evidence="10">
    <location>
        <begin position="104"/>
        <end position="114"/>
    </location>
    <ligand>
        <name>ATP</name>
        <dbReference type="ChEBI" id="CHEBI:30616"/>
    </ligand>
</feature>
<comment type="pathway">
    <text evidence="10">Isoprenoid biosynthesis; isopentenyl diphosphate biosynthesis via DXP pathway; isopentenyl diphosphate from 1-deoxy-D-xylulose 5-phosphate: step 3/6.</text>
</comment>
<dbReference type="RefSeq" id="WP_266106923.1">
    <property type="nucleotide sequence ID" value="NZ_JANIDW010000003.1"/>
</dbReference>
<name>A0ABT3W8K7_9PROT</name>
<dbReference type="InterPro" id="IPR006204">
    <property type="entry name" value="GHMP_kinase_N_dom"/>
</dbReference>
<dbReference type="NCBIfam" id="NF011202">
    <property type="entry name" value="PRK14608.1"/>
    <property type="match status" value="1"/>
</dbReference>
<keyword evidence="6 10" id="KW-0418">Kinase</keyword>
<dbReference type="InterPro" id="IPR013750">
    <property type="entry name" value="GHMP_kinase_C_dom"/>
</dbReference>
<evidence type="ECO:0000256" key="7">
    <source>
        <dbReference type="ARBA" id="ARBA00022840"/>
    </source>
</evidence>
<dbReference type="PANTHER" id="PTHR43527:SF2">
    <property type="entry name" value="4-DIPHOSPHOCYTIDYL-2-C-METHYL-D-ERYTHRITOL KINASE, CHLOROPLASTIC"/>
    <property type="match status" value="1"/>
</dbReference>
<keyword evidence="4 10" id="KW-0808">Transferase</keyword>
<evidence type="ECO:0000256" key="4">
    <source>
        <dbReference type="ARBA" id="ARBA00022679"/>
    </source>
</evidence>
<dbReference type="InterPro" id="IPR004424">
    <property type="entry name" value="IspE"/>
</dbReference>
<evidence type="ECO:0000259" key="12">
    <source>
        <dbReference type="Pfam" id="PF08544"/>
    </source>
</evidence>
<dbReference type="SUPFAM" id="SSF54211">
    <property type="entry name" value="Ribosomal protein S5 domain 2-like"/>
    <property type="match status" value="1"/>
</dbReference>
<gene>
    <name evidence="10" type="primary">ispE</name>
    <name evidence="13" type="ORF">NQF64_07085</name>
</gene>
<protein>
    <recommendedName>
        <fullName evidence="3 10">4-diphosphocytidyl-2-C-methyl-D-erythritol kinase</fullName>
        <shortName evidence="10">CMK</shortName>
        <ecNumber evidence="2 10">2.7.1.148</ecNumber>
    </recommendedName>
    <alternativeName>
        <fullName evidence="9 10">4-(cytidine-5'-diphospho)-2-C-methyl-D-erythritol kinase</fullName>
    </alternativeName>
</protein>
<keyword evidence="14" id="KW-1185">Reference proteome</keyword>
<evidence type="ECO:0000256" key="5">
    <source>
        <dbReference type="ARBA" id="ARBA00022741"/>
    </source>
</evidence>
<evidence type="ECO:0000256" key="1">
    <source>
        <dbReference type="ARBA" id="ARBA00009684"/>
    </source>
</evidence>
<dbReference type="Pfam" id="PF08544">
    <property type="entry name" value="GHMP_kinases_C"/>
    <property type="match status" value="1"/>
</dbReference>
<reference evidence="13 14" key="1">
    <citation type="submission" date="2022-07" db="EMBL/GenBank/DDBJ databases">
        <title>Bombella genomes.</title>
        <authorList>
            <person name="Harer L."/>
            <person name="Styblova S."/>
            <person name="Ehrmann M."/>
        </authorList>
    </citation>
    <scope>NUCLEOTIDE SEQUENCE [LARGE SCALE GENOMIC DNA]</scope>
    <source>
        <strain evidence="13 14">TMW 2.2558</strain>
    </source>
</reference>
<feature type="active site" evidence="10">
    <location>
        <position position="11"/>
    </location>
</feature>
<dbReference type="SUPFAM" id="SSF55060">
    <property type="entry name" value="GHMP Kinase, C-terminal domain"/>
    <property type="match status" value="1"/>
</dbReference>
<comment type="caution">
    <text evidence="13">The sequence shown here is derived from an EMBL/GenBank/DDBJ whole genome shotgun (WGS) entry which is preliminary data.</text>
</comment>
<dbReference type="InterPro" id="IPR014721">
    <property type="entry name" value="Ribsml_uS5_D2-typ_fold_subgr"/>
</dbReference>
<dbReference type="Gene3D" id="3.30.70.890">
    <property type="entry name" value="GHMP kinase, C-terminal domain"/>
    <property type="match status" value="1"/>
</dbReference>
<dbReference type="NCBIfam" id="TIGR00154">
    <property type="entry name" value="ispE"/>
    <property type="match status" value="1"/>
</dbReference>
<dbReference type="GO" id="GO:0050515">
    <property type="term" value="F:4-(cytidine 5'-diphospho)-2-C-methyl-D-erythritol kinase activity"/>
    <property type="evidence" value="ECO:0007669"/>
    <property type="project" value="UniProtKB-EC"/>
</dbReference>
<comment type="similarity">
    <text evidence="1 10">Belongs to the GHMP kinase family. IspE subfamily.</text>
</comment>
<evidence type="ECO:0000256" key="3">
    <source>
        <dbReference type="ARBA" id="ARBA00017473"/>
    </source>
</evidence>
<evidence type="ECO:0000313" key="14">
    <source>
        <dbReference type="Proteomes" id="UP001165648"/>
    </source>
</evidence>
<dbReference type="EMBL" id="JANIDW010000003">
    <property type="protein sequence ID" value="MCX5615003.1"/>
    <property type="molecule type" value="Genomic_DNA"/>
</dbReference>
<keyword evidence="8 10" id="KW-0414">Isoprene biosynthesis</keyword>
<dbReference type="HAMAP" id="MF_00061">
    <property type="entry name" value="IspE"/>
    <property type="match status" value="1"/>
</dbReference>
<keyword evidence="7 10" id="KW-0067">ATP-binding</keyword>
<proteinExistence type="inferred from homology"/>
<feature type="active site" evidence="10">
    <location>
        <position position="144"/>
    </location>
</feature>
<dbReference type="PIRSF" id="PIRSF010376">
    <property type="entry name" value="IspE"/>
    <property type="match status" value="1"/>
</dbReference>
<organism evidence="13 14">
    <name type="scientific">Bombella saccharophila</name>
    <dbReference type="NCBI Taxonomy" id="2967338"/>
    <lineage>
        <taxon>Bacteria</taxon>
        <taxon>Pseudomonadati</taxon>
        <taxon>Pseudomonadota</taxon>
        <taxon>Alphaproteobacteria</taxon>
        <taxon>Acetobacterales</taxon>
        <taxon>Acetobacteraceae</taxon>
        <taxon>Bombella</taxon>
    </lineage>
</organism>
<accession>A0ABT3W8K7</accession>
<feature type="domain" description="GHMP kinase N-terminal" evidence="11">
    <location>
        <begin position="72"/>
        <end position="151"/>
    </location>
</feature>
<dbReference type="Proteomes" id="UP001165648">
    <property type="component" value="Unassembled WGS sequence"/>
</dbReference>
<evidence type="ECO:0000313" key="13">
    <source>
        <dbReference type="EMBL" id="MCX5615003.1"/>
    </source>
</evidence>
<evidence type="ECO:0000256" key="6">
    <source>
        <dbReference type="ARBA" id="ARBA00022777"/>
    </source>
</evidence>
<dbReference type="InterPro" id="IPR020568">
    <property type="entry name" value="Ribosomal_Su5_D2-typ_SF"/>
</dbReference>
<evidence type="ECO:0000256" key="8">
    <source>
        <dbReference type="ARBA" id="ARBA00023229"/>
    </source>
</evidence>
<evidence type="ECO:0000256" key="10">
    <source>
        <dbReference type="HAMAP-Rule" id="MF_00061"/>
    </source>
</evidence>
<feature type="domain" description="GHMP kinase C-terminal" evidence="12">
    <location>
        <begin position="225"/>
        <end position="284"/>
    </location>
</feature>
<dbReference type="Pfam" id="PF00288">
    <property type="entry name" value="GHMP_kinases_N"/>
    <property type="match status" value="1"/>
</dbReference>